<organism evidence="1 2">
    <name type="scientific">Colletotrichum salicis</name>
    <dbReference type="NCBI Taxonomy" id="1209931"/>
    <lineage>
        <taxon>Eukaryota</taxon>
        <taxon>Fungi</taxon>
        <taxon>Dikarya</taxon>
        <taxon>Ascomycota</taxon>
        <taxon>Pezizomycotina</taxon>
        <taxon>Sordariomycetes</taxon>
        <taxon>Hypocreomycetidae</taxon>
        <taxon>Glomerellales</taxon>
        <taxon>Glomerellaceae</taxon>
        <taxon>Colletotrichum</taxon>
        <taxon>Colletotrichum acutatum species complex</taxon>
    </lineage>
</organism>
<dbReference type="Proteomes" id="UP000070121">
    <property type="component" value="Unassembled WGS sequence"/>
</dbReference>
<dbReference type="EMBL" id="JFFI01000540">
    <property type="protein sequence ID" value="KXH67130.1"/>
    <property type="molecule type" value="Genomic_DNA"/>
</dbReference>
<keyword evidence="2" id="KW-1185">Reference proteome</keyword>
<reference evidence="1 2" key="1">
    <citation type="submission" date="2014-02" db="EMBL/GenBank/DDBJ databases">
        <title>The genome sequence of Colletotrichum salicis CBS 607.94.</title>
        <authorList>
            <person name="Baroncelli R."/>
            <person name="Thon M.R."/>
        </authorList>
    </citation>
    <scope>NUCLEOTIDE SEQUENCE [LARGE SCALE GENOMIC DNA]</scope>
    <source>
        <strain evidence="1 2">CBS 607.94</strain>
    </source>
</reference>
<dbReference type="AlphaFoldDB" id="A0A135V3B7"/>
<accession>A0A135V3B7</accession>
<gene>
    <name evidence="1" type="ORF">CSAL01_06228</name>
</gene>
<dbReference type="OrthoDB" id="10347381at2759"/>
<evidence type="ECO:0000313" key="2">
    <source>
        <dbReference type="Proteomes" id="UP000070121"/>
    </source>
</evidence>
<protein>
    <submittedName>
        <fullName evidence="1">Uncharacterized protein</fullName>
    </submittedName>
</protein>
<evidence type="ECO:0000313" key="1">
    <source>
        <dbReference type="EMBL" id="KXH67130.1"/>
    </source>
</evidence>
<proteinExistence type="predicted"/>
<sequence length="136" mass="15205">MTSRAIAAFGRGSYDYPRPVSVPLHWDQHQPKVPTPNAVLQVTIPVYLGALFFDAPRHPKNKARVLLRSHCALLRGDITGREHRPNPQFSVEPVGQGPPTDAYFWGRGWLFARGARLLRLCLSLARLGSLEPQELS</sequence>
<name>A0A135V3B7_9PEZI</name>
<comment type="caution">
    <text evidence="1">The sequence shown here is derived from an EMBL/GenBank/DDBJ whole genome shotgun (WGS) entry which is preliminary data.</text>
</comment>